<keyword evidence="1" id="KW-0732">Signal</keyword>
<dbReference type="EMBL" id="CAJHJT010000001">
    <property type="protein sequence ID" value="CAD6992132.1"/>
    <property type="molecule type" value="Genomic_DNA"/>
</dbReference>
<reference evidence="2" key="1">
    <citation type="submission" date="2020-11" db="EMBL/GenBank/DDBJ databases">
        <authorList>
            <person name="Whitehead M."/>
        </authorList>
    </citation>
    <scope>NUCLEOTIDE SEQUENCE</scope>
    <source>
        <strain evidence="2">EGII</strain>
    </source>
</reference>
<proteinExistence type="predicted"/>
<name>A0A811TZE5_CERCA</name>
<evidence type="ECO:0000313" key="2">
    <source>
        <dbReference type="EMBL" id="CAD6992132.1"/>
    </source>
</evidence>
<keyword evidence="3" id="KW-1185">Reference proteome</keyword>
<evidence type="ECO:0000313" key="3">
    <source>
        <dbReference type="Proteomes" id="UP000606786"/>
    </source>
</evidence>
<dbReference type="Proteomes" id="UP000606786">
    <property type="component" value="Unassembled WGS sequence"/>
</dbReference>
<sequence>MSVLLFLFLSLIAAADCAHALTHNRMLCRRTRVCDELSQPNNHICICMYVASQPELTFSTSPFCFVGCLVGWPANSYSHSEFRSQKSLASRTPAATTKTITIVTAAAVSPLSSHFIHRRQQ</sequence>
<dbReference type="AlphaFoldDB" id="A0A811TZE5"/>
<protein>
    <submittedName>
        <fullName evidence="2">(Mediterranean fruit fly) hypothetical protein</fullName>
    </submittedName>
</protein>
<feature type="signal peptide" evidence="1">
    <location>
        <begin position="1"/>
        <end position="20"/>
    </location>
</feature>
<feature type="chain" id="PRO_5032355274" evidence="1">
    <location>
        <begin position="21"/>
        <end position="121"/>
    </location>
</feature>
<accession>A0A811TZE5</accession>
<organism evidence="2 3">
    <name type="scientific">Ceratitis capitata</name>
    <name type="common">Mediterranean fruit fly</name>
    <name type="synonym">Tephritis capitata</name>
    <dbReference type="NCBI Taxonomy" id="7213"/>
    <lineage>
        <taxon>Eukaryota</taxon>
        <taxon>Metazoa</taxon>
        <taxon>Ecdysozoa</taxon>
        <taxon>Arthropoda</taxon>
        <taxon>Hexapoda</taxon>
        <taxon>Insecta</taxon>
        <taxon>Pterygota</taxon>
        <taxon>Neoptera</taxon>
        <taxon>Endopterygota</taxon>
        <taxon>Diptera</taxon>
        <taxon>Brachycera</taxon>
        <taxon>Muscomorpha</taxon>
        <taxon>Tephritoidea</taxon>
        <taxon>Tephritidae</taxon>
        <taxon>Ceratitis</taxon>
        <taxon>Ceratitis</taxon>
    </lineage>
</organism>
<evidence type="ECO:0000256" key="1">
    <source>
        <dbReference type="SAM" id="SignalP"/>
    </source>
</evidence>
<gene>
    <name evidence="2" type="ORF">CCAP1982_LOCUS1011</name>
</gene>
<comment type="caution">
    <text evidence="2">The sequence shown here is derived from an EMBL/GenBank/DDBJ whole genome shotgun (WGS) entry which is preliminary data.</text>
</comment>